<sequence>MPGFKIFRKFNRSSIEDSIGEKKKRDSGAETIKDLKGSSSSCTVSSSSSPASSIKESKETENNKRRKTMKYKPEAKQPPYSNESNKESIESTDSSVSKRKPRNAMEITLTLDERDSSETVTSHSHEIETNSGIPSEERDTRETETEEINNSVGFRSCVGEIQDDDDFFGGLSNEEKEILLLKTQYKDFNINEIESHLAEAEKAINENYLLVDNAVVATYADITNQLIAKIKFLKMTSIAVHTNYEFVSSFTQRELVLMIITIACSNFLSPVSNVGFLPAVQEVADTFGVSIQTINISNAMYTGIMALSPCIFAPLSDIFGRKAIFMWCAAGLMLGSCGTALSPNIYLFFIFRAISSLFGNAISIGGCMIGDVVPARKRGKFLGYALVGTQLGPTIGPVIGGLCVHLVSWRYIFGINFIIGLIILSLCIFFLRETYQPAAEPTNKVRKRYDPLAVIKVFRCWNFVLIAFVSMVIVFNMFCLVTPIRSVINPRFGMNSALEASIFFVPAGLGLVIGSLIGGVFSDYILKKRGEKCNGTTTPEDRLYAPCFALLVVLPATMIVYGWTLEYAAGGIAVPIVCMFIAGFGQALAFPGINAYCIECIPEKKSSALASNYFARFVGGAVASAVCKLEIDEIGIGLTSTISAIFLVIGFSVLLILIKFGEKLRS</sequence>
<dbReference type="Pfam" id="PF07690">
    <property type="entry name" value="MFS_1"/>
    <property type="match status" value="1"/>
</dbReference>
<keyword evidence="2 6" id="KW-0812">Transmembrane</keyword>
<proteinExistence type="predicted"/>
<feature type="transmembrane region" description="Helical" evidence="6">
    <location>
        <begin position="255"/>
        <end position="279"/>
    </location>
</feature>
<feature type="region of interest" description="Disordered" evidence="5">
    <location>
        <begin position="14"/>
        <end position="147"/>
    </location>
</feature>
<protein>
    <submittedName>
        <fullName evidence="8">Unnamed protein product</fullName>
    </submittedName>
</protein>
<feature type="transmembrane region" description="Helical" evidence="6">
    <location>
        <begin position="569"/>
        <end position="593"/>
    </location>
</feature>
<feature type="domain" description="Major facilitator superfamily (MFS) profile" evidence="7">
    <location>
        <begin position="258"/>
        <end position="662"/>
    </location>
</feature>
<keyword evidence="3 6" id="KW-1133">Transmembrane helix</keyword>
<dbReference type="InterPro" id="IPR011701">
    <property type="entry name" value="MFS"/>
</dbReference>
<feature type="transmembrane region" description="Helical" evidence="6">
    <location>
        <begin position="299"/>
        <end position="316"/>
    </location>
</feature>
<dbReference type="GO" id="GO:0022857">
    <property type="term" value="F:transmembrane transporter activity"/>
    <property type="evidence" value="ECO:0007669"/>
    <property type="project" value="InterPro"/>
</dbReference>
<organism evidence="8 9">
    <name type="scientific">Candida boidinii</name>
    <name type="common">Yeast</name>
    <dbReference type="NCBI Taxonomy" id="5477"/>
    <lineage>
        <taxon>Eukaryota</taxon>
        <taxon>Fungi</taxon>
        <taxon>Dikarya</taxon>
        <taxon>Ascomycota</taxon>
        <taxon>Saccharomycotina</taxon>
        <taxon>Pichiomycetes</taxon>
        <taxon>Pichiales</taxon>
        <taxon>Pichiaceae</taxon>
        <taxon>Ogataea</taxon>
        <taxon>Ogataea/Candida clade</taxon>
    </lineage>
</organism>
<feature type="transmembrane region" description="Helical" evidence="6">
    <location>
        <begin position="613"/>
        <end position="631"/>
    </location>
</feature>
<feature type="transmembrane region" description="Helical" evidence="6">
    <location>
        <begin position="637"/>
        <end position="658"/>
    </location>
</feature>
<dbReference type="SUPFAM" id="SSF103473">
    <property type="entry name" value="MFS general substrate transporter"/>
    <property type="match status" value="1"/>
</dbReference>
<evidence type="ECO:0000256" key="4">
    <source>
        <dbReference type="ARBA" id="ARBA00023136"/>
    </source>
</evidence>
<feature type="transmembrane region" description="Helical" evidence="6">
    <location>
        <begin position="411"/>
        <end position="431"/>
    </location>
</feature>
<gene>
    <name evidence="8" type="ORF">Cboi02_000001800</name>
</gene>
<feature type="transmembrane region" description="Helical" evidence="6">
    <location>
        <begin position="543"/>
        <end position="563"/>
    </location>
</feature>
<feature type="compositionally biased region" description="Basic and acidic residues" evidence="5">
    <location>
        <begin position="111"/>
        <end position="128"/>
    </location>
</feature>
<dbReference type="InterPro" id="IPR036259">
    <property type="entry name" value="MFS_trans_sf"/>
</dbReference>
<feature type="transmembrane region" description="Helical" evidence="6">
    <location>
        <begin position="452"/>
        <end position="478"/>
    </location>
</feature>
<evidence type="ECO:0000256" key="5">
    <source>
        <dbReference type="SAM" id="MobiDB-lite"/>
    </source>
</evidence>
<evidence type="ECO:0000313" key="9">
    <source>
        <dbReference type="Proteomes" id="UP001165120"/>
    </source>
</evidence>
<evidence type="ECO:0000256" key="3">
    <source>
        <dbReference type="ARBA" id="ARBA00022989"/>
    </source>
</evidence>
<dbReference type="Proteomes" id="UP001165120">
    <property type="component" value="Unassembled WGS sequence"/>
</dbReference>
<dbReference type="PANTHER" id="PTHR23502:SF64">
    <property type="entry name" value="TRANSPORTER, PUTATIVE (AFU_ORTHOLOGUE AFUA_3G11760)-RELATED"/>
    <property type="match status" value="1"/>
</dbReference>
<dbReference type="GO" id="GO:0005886">
    <property type="term" value="C:plasma membrane"/>
    <property type="evidence" value="ECO:0007669"/>
    <property type="project" value="TreeGrafter"/>
</dbReference>
<evidence type="ECO:0000256" key="1">
    <source>
        <dbReference type="ARBA" id="ARBA00004141"/>
    </source>
</evidence>
<dbReference type="PANTHER" id="PTHR23502">
    <property type="entry name" value="MAJOR FACILITATOR SUPERFAMILY"/>
    <property type="match status" value="1"/>
</dbReference>
<dbReference type="Gene3D" id="1.20.1250.20">
    <property type="entry name" value="MFS general substrate transporter like domains"/>
    <property type="match status" value="1"/>
</dbReference>
<accession>A0A9W6SSP7</accession>
<keyword evidence="4 6" id="KW-0472">Membrane</keyword>
<feature type="transmembrane region" description="Helical" evidence="6">
    <location>
        <begin position="381"/>
        <end position="399"/>
    </location>
</feature>
<evidence type="ECO:0000256" key="6">
    <source>
        <dbReference type="SAM" id="Phobius"/>
    </source>
</evidence>
<dbReference type="EMBL" id="BSXN01000003">
    <property type="protein sequence ID" value="GME66550.1"/>
    <property type="molecule type" value="Genomic_DNA"/>
</dbReference>
<comment type="subcellular location">
    <subcellularLocation>
        <location evidence="1">Membrane</location>
        <topology evidence="1">Multi-pass membrane protein</topology>
    </subcellularLocation>
</comment>
<feature type="transmembrane region" description="Helical" evidence="6">
    <location>
        <begin position="498"/>
        <end position="522"/>
    </location>
</feature>
<keyword evidence="9" id="KW-1185">Reference proteome</keyword>
<dbReference type="PROSITE" id="PS50850">
    <property type="entry name" value="MFS"/>
    <property type="match status" value="1"/>
</dbReference>
<feature type="compositionally biased region" description="Low complexity" evidence="5">
    <location>
        <begin position="38"/>
        <end position="54"/>
    </location>
</feature>
<comment type="caution">
    <text evidence="8">The sequence shown here is derived from an EMBL/GenBank/DDBJ whole genome shotgun (WGS) entry which is preliminary data.</text>
</comment>
<dbReference type="AlphaFoldDB" id="A0A9W6SSP7"/>
<feature type="compositionally biased region" description="Basic and acidic residues" evidence="5">
    <location>
        <begin position="19"/>
        <end position="36"/>
    </location>
</feature>
<evidence type="ECO:0000259" key="7">
    <source>
        <dbReference type="PROSITE" id="PS50850"/>
    </source>
</evidence>
<feature type="transmembrane region" description="Helical" evidence="6">
    <location>
        <begin position="323"/>
        <end position="341"/>
    </location>
</feature>
<dbReference type="InterPro" id="IPR020846">
    <property type="entry name" value="MFS_dom"/>
</dbReference>
<evidence type="ECO:0000313" key="8">
    <source>
        <dbReference type="EMBL" id="GME66550.1"/>
    </source>
</evidence>
<evidence type="ECO:0000256" key="2">
    <source>
        <dbReference type="ARBA" id="ARBA00022692"/>
    </source>
</evidence>
<name>A0A9W6SSP7_CANBO</name>
<reference evidence="8" key="1">
    <citation type="submission" date="2023-04" db="EMBL/GenBank/DDBJ databases">
        <title>Candida boidinii NBRC 10035.</title>
        <authorList>
            <person name="Ichikawa N."/>
            <person name="Sato H."/>
            <person name="Tonouchi N."/>
        </authorList>
    </citation>
    <scope>NUCLEOTIDE SEQUENCE</scope>
    <source>
        <strain evidence="8">NBRC 10035</strain>
    </source>
</reference>